<dbReference type="AlphaFoldDB" id="A0A0B7MPQ8"/>
<keyword evidence="2" id="KW-1185">Reference proteome</keyword>
<evidence type="ECO:0000313" key="1">
    <source>
        <dbReference type="EMBL" id="CEP07871.1"/>
    </source>
</evidence>
<sequence length="416" mass="47194">MVVYEDLVRLFKKIAQVHLRTYSIHTPNPNVWVLTDGSIESSLQAVALAKQLSSPDKFKIKTIVASTKLQMFPAIIQKYIVQWSAVKHTDALGKLPWYLRTKDESFDEALPDYAIISGQDAVPACLHLTQTLRGKKCFSGYPNIPFINFDQVVLPRYEANAKMAALGPLAKQKNGIITPAPLLDTTTTLYKQIDQMIPASFSQGYTTVVVGGHSPNCRWYSEDAVNLADNIKRMVQNLDDKVVVVYSDRTPQLVKDKMNKRFAEFDSMASSVITWDSTLEGSTSSKLTRYENIIHYSRRIVLTADLDYACAHAISKGKPVYVTFGGQCRSYLSHFYRWMYDSHLARKLRLDRHNHKSTGHDAYSYLGHHVTWGDASKVFQMKHTMSFVKGEIEEIRREKMSGHDNFNSSPDPINIE</sequence>
<evidence type="ECO:0000313" key="2">
    <source>
        <dbReference type="Proteomes" id="UP000054107"/>
    </source>
</evidence>
<dbReference type="OrthoDB" id="1856981at2759"/>
<reference evidence="1 2" key="1">
    <citation type="submission" date="2014-09" db="EMBL/GenBank/DDBJ databases">
        <authorList>
            <person name="Ellenberger Sabrina"/>
        </authorList>
    </citation>
    <scope>NUCLEOTIDE SEQUENCE [LARGE SCALE GENOMIC DNA]</scope>
    <source>
        <strain evidence="1 2">CBS 412.66</strain>
    </source>
</reference>
<dbReference type="Proteomes" id="UP000054107">
    <property type="component" value="Unassembled WGS sequence"/>
</dbReference>
<dbReference type="Pfam" id="PF06258">
    <property type="entry name" value="Mito_fiss_Elm1"/>
    <property type="match status" value="1"/>
</dbReference>
<dbReference type="EMBL" id="LN719426">
    <property type="protein sequence ID" value="CEP07871.1"/>
    <property type="molecule type" value="Genomic_DNA"/>
</dbReference>
<protein>
    <submittedName>
        <fullName evidence="1">Uncharacterized protein</fullName>
    </submittedName>
</protein>
<accession>A0A0B7MPQ8</accession>
<gene>
    <name evidence="1" type="primary">PARPA_01180.1 scaffold 1359</name>
</gene>
<dbReference type="InterPro" id="IPR009367">
    <property type="entry name" value="Elm1-like"/>
</dbReference>
<proteinExistence type="predicted"/>
<organism evidence="1 2">
    <name type="scientific">Parasitella parasitica</name>
    <dbReference type="NCBI Taxonomy" id="35722"/>
    <lineage>
        <taxon>Eukaryota</taxon>
        <taxon>Fungi</taxon>
        <taxon>Fungi incertae sedis</taxon>
        <taxon>Mucoromycota</taxon>
        <taxon>Mucoromycotina</taxon>
        <taxon>Mucoromycetes</taxon>
        <taxon>Mucorales</taxon>
        <taxon>Mucorineae</taxon>
        <taxon>Mucoraceae</taxon>
        <taxon>Parasitella</taxon>
    </lineage>
</organism>
<name>A0A0B7MPQ8_9FUNG</name>